<accession>A0ABM0MSC4</accession>
<dbReference type="SMART" id="SM00179">
    <property type="entry name" value="EGF_CA"/>
    <property type="match status" value="1"/>
</dbReference>
<dbReference type="InterPro" id="IPR000152">
    <property type="entry name" value="EGF-type_Asp/Asn_hydroxyl_site"/>
</dbReference>
<dbReference type="PANTHER" id="PTHR24251">
    <property type="entry name" value="OVOCHYMASE-RELATED"/>
    <property type="match status" value="1"/>
</dbReference>
<dbReference type="InterPro" id="IPR024079">
    <property type="entry name" value="MetalloPept_cat_dom_sf"/>
</dbReference>
<evidence type="ECO:0000256" key="1">
    <source>
        <dbReference type="ARBA" id="ARBA00022670"/>
    </source>
</evidence>
<organism evidence="15 16">
    <name type="scientific">Saccoglossus kowalevskii</name>
    <name type="common">Acorn worm</name>
    <dbReference type="NCBI Taxonomy" id="10224"/>
    <lineage>
        <taxon>Eukaryota</taxon>
        <taxon>Metazoa</taxon>
        <taxon>Hemichordata</taxon>
        <taxon>Enteropneusta</taxon>
        <taxon>Harrimaniidae</taxon>
        <taxon>Saccoglossus</taxon>
    </lineage>
</organism>
<keyword evidence="3" id="KW-0677">Repeat</keyword>
<evidence type="ECO:0000256" key="10">
    <source>
        <dbReference type="PROSITE-ProRule" id="PRU01211"/>
    </source>
</evidence>
<evidence type="ECO:0000259" key="13">
    <source>
        <dbReference type="PROSITE" id="PS50026"/>
    </source>
</evidence>
<feature type="disulfide bond" evidence="10">
    <location>
        <begin position="1"/>
        <end position="2"/>
    </location>
</feature>
<comment type="caution">
    <text evidence="9">Lacks conserved residue(s) required for the propagation of feature annotation.</text>
</comment>
<keyword evidence="2 10" id="KW-0479">Metal-binding</keyword>
<dbReference type="InterPro" id="IPR018097">
    <property type="entry name" value="EGF_Ca-bd_CS"/>
</dbReference>
<feature type="binding site" evidence="10">
    <location>
        <position position="29"/>
    </location>
    <ligand>
        <name>Zn(2+)</name>
        <dbReference type="ChEBI" id="CHEBI:29105"/>
        <note>catalytic</note>
    </ligand>
</feature>
<evidence type="ECO:0000256" key="9">
    <source>
        <dbReference type="PROSITE-ProRule" id="PRU00076"/>
    </source>
</evidence>
<dbReference type="PROSITE" id="PS01186">
    <property type="entry name" value="EGF_2"/>
    <property type="match status" value="1"/>
</dbReference>
<evidence type="ECO:0000313" key="16">
    <source>
        <dbReference type="RefSeq" id="XP_006822915.1"/>
    </source>
</evidence>
<sequence>CCSFVGRRGTGAQAISIGKNCDKFGVVVHELGHVVGFWHEHTRPDRDDHVAIQTEYIQPEYAACGRTLLETSGNFSSPGFPEDAPKGITCEWRISVTPGEIIVLNFTIFDILQSSDCWYDYVEIRNGHWNKSPLIGRYCGKDIPATIRSADSRLWIQFKSSERYANKGFVAQYEAICGGEITKDSGQLQSPNFPDYYRPNKECIWKITMPEGSNVGISFQSFEIERHDSCIYDYLEVRDGYDEDSRLLGKYCGYTTPRDFHSDGNKLMVKFVSDGSVNKGGFSAQFFIEQDECAVDQGGCEQKCVNTIGGYHCECEPGFELSIDQKHCEAACGGFLTDLQGNITSPSYPLAYPVNKNCVWQIVGKPHHRISLLFHTFDLEGNDVHIATKDPLQVRSSTSIITHYS</sequence>
<keyword evidence="15" id="KW-1185">Reference proteome</keyword>
<dbReference type="PROSITE" id="PS01187">
    <property type="entry name" value="EGF_CA"/>
    <property type="match status" value="1"/>
</dbReference>
<evidence type="ECO:0000256" key="4">
    <source>
        <dbReference type="ARBA" id="ARBA00022801"/>
    </source>
</evidence>
<keyword evidence="6 10" id="KW-0482">Metalloprotease</keyword>
<keyword evidence="1 10" id="KW-0645">Protease</keyword>
<dbReference type="InterPro" id="IPR015446">
    <property type="entry name" value="BMP_1/tolloid-like"/>
</dbReference>
<dbReference type="InterPro" id="IPR000742">
    <property type="entry name" value="EGF"/>
</dbReference>
<dbReference type="SUPFAM" id="SSF55486">
    <property type="entry name" value="Metalloproteases ('zincins'), catalytic domain"/>
    <property type="match status" value="1"/>
</dbReference>
<dbReference type="InterPro" id="IPR001506">
    <property type="entry name" value="Peptidase_M12A"/>
</dbReference>
<reference evidence="16" key="1">
    <citation type="submission" date="2025-08" db="UniProtKB">
        <authorList>
            <consortium name="RefSeq"/>
        </authorList>
    </citation>
    <scope>IDENTIFICATION</scope>
    <source>
        <tissue evidence="16">Testes</tissue>
    </source>
</reference>
<dbReference type="RefSeq" id="XP_006822915.1">
    <property type="nucleotide sequence ID" value="XM_006822852.1"/>
</dbReference>
<dbReference type="GeneID" id="102803168"/>
<keyword evidence="9" id="KW-0245">EGF-like domain</keyword>
<dbReference type="PRINTS" id="PR00480">
    <property type="entry name" value="ASTACIN"/>
</dbReference>
<dbReference type="InterPro" id="IPR001881">
    <property type="entry name" value="EGF-like_Ca-bd_dom"/>
</dbReference>
<keyword evidence="5 10" id="KW-0862">Zinc</keyword>
<dbReference type="PROSITE" id="PS01180">
    <property type="entry name" value="CUB"/>
    <property type="match status" value="3"/>
</dbReference>
<feature type="domain" description="EGF-like" evidence="13">
    <location>
        <begin position="289"/>
        <end position="329"/>
    </location>
</feature>
<evidence type="ECO:0000256" key="11">
    <source>
        <dbReference type="RuleBase" id="RU361183"/>
    </source>
</evidence>
<dbReference type="Pfam" id="PF01400">
    <property type="entry name" value="Astacin"/>
    <property type="match status" value="1"/>
</dbReference>
<dbReference type="Gene3D" id="2.60.120.290">
    <property type="entry name" value="Spermadhesin, CUB domain"/>
    <property type="match status" value="3"/>
</dbReference>
<feature type="non-terminal residue" evidence="16">
    <location>
        <position position="1"/>
    </location>
</feature>
<keyword evidence="4 10" id="KW-0378">Hydrolase</keyword>
<evidence type="ECO:0000256" key="2">
    <source>
        <dbReference type="ARBA" id="ARBA00022723"/>
    </source>
</evidence>
<name>A0ABM0MSC4_SACKO</name>
<keyword evidence="8 10" id="KW-1015">Disulfide bond</keyword>
<evidence type="ECO:0000313" key="15">
    <source>
        <dbReference type="Proteomes" id="UP000694865"/>
    </source>
</evidence>
<proteinExistence type="predicted"/>
<dbReference type="PANTHER" id="PTHR24251:SF43">
    <property type="entry name" value="TOLLOID-LIKE PROTEIN 2"/>
    <property type="match status" value="1"/>
</dbReference>
<dbReference type="Pfam" id="PF14670">
    <property type="entry name" value="FXa_inhibition"/>
    <property type="match status" value="1"/>
</dbReference>
<comment type="cofactor">
    <cofactor evidence="10 11">
        <name>Zn(2+)</name>
        <dbReference type="ChEBI" id="CHEBI:29105"/>
    </cofactor>
    <text evidence="10 11">Binds 1 zinc ion per subunit.</text>
</comment>
<dbReference type="SMART" id="SM00181">
    <property type="entry name" value="EGF"/>
    <property type="match status" value="1"/>
</dbReference>
<dbReference type="Gene3D" id="2.10.25.10">
    <property type="entry name" value="Laminin"/>
    <property type="match status" value="1"/>
</dbReference>
<evidence type="ECO:0000256" key="8">
    <source>
        <dbReference type="ARBA" id="ARBA00023157"/>
    </source>
</evidence>
<dbReference type="SUPFAM" id="SSF49854">
    <property type="entry name" value="Spermadhesin, CUB domain"/>
    <property type="match status" value="3"/>
</dbReference>
<dbReference type="PIRSF" id="PIRSF001199">
    <property type="entry name" value="BMP_1/tolloid-like"/>
    <property type="match status" value="1"/>
</dbReference>
<evidence type="ECO:0000256" key="7">
    <source>
        <dbReference type="ARBA" id="ARBA00023145"/>
    </source>
</evidence>
<feature type="active site" evidence="10">
    <location>
        <position position="30"/>
    </location>
</feature>
<protein>
    <recommendedName>
        <fullName evidence="11">Metalloendopeptidase</fullName>
        <ecNumber evidence="11">3.4.24.-</ecNumber>
    </recommendedName>
</protein>
<dbReference type="SMART" id="SM00042">
    <property type="entry name" value="CUB"/>
    <property type="match status" value="3"/>
</dbReference>
<dbReference type="PROSITE" id="PS00010">
    <property type="entry name" value="ASX_HYDROXYL"/>
    <property type="match status" value="1"/>
</dbReference>
<dbReference type="PROSITE" id="PS51864">
    <property type="entry name" value="ASTACIN"/>
    <property type="match status" value="1"/>
</dbReference>
<evidence type="ECO:0000259" key="12">
    <source>
        <dbReference type="PROSITE" id="PS01180"/>
    </source>
</evidence>
<evidence type="ECO:0000256" key="6">
    <source>
        <dbReference type="ARBA" id="ARBA00023049"/>
    </source>
</evidence>
<dbReference type="SUPFAM" id="SSF57196">
    <property type="entry name" value="EGF/Laminin"/>
    <property type="match status" value="1"/>
</dbReference>
<dbReference type="Proteomes" id="UP000694865">
    <property type="component" value="Unplaced"/>
</dbReference>
<dbReference type="EC" id="3.4.24.-" evidence="11"/>
<feature type="domain" description="CUB" evidence="12">
    <location>
        <begin position="64"/>
        <end position="176"/>
    </location>
</feature>
<evidence type="ECO:0000256" key="5">
    <source>
        <dbReference type="ARBA" id="ARBA00022833"/>
    </source>
</evidence>
<dbReference type="Pfam" id="PF00431">
    <property type="entry name" value="CUB"/>
    <property type="match status" value="3"/>
</dbReference>
<dbReference type="PROSITE" id="PS50026">
    <property type="entry name" value="EGF_3"/>
    <property type="match status" value="1"/>
</dbReference>
<dbReference type="Gene3D" id="3.40.390.10">
    <property type="entry name" value="Collagenase (Catalytic Domain)"/>
    <property type="match status" value="1"/>
</dbReference>
<dbReference type="InterPro" id="IPR035914">
    <property type="entry name" value="Sperma_CUB_dom_sf"/>
</dbReference>
<feature type="binding site" evidence="10">
    <location>
        <position position="33"/>
    </location>
    <ligand>
        <name>Zn(2+)</name>
        <dbReference type="ChEBI" id="CHEBI:29105"/>
        <note>catalytic</note>
    </ligand>
</feature>
<dbReference type="CDD" id="cd00041">
    <property type="entry name" value="CUB"/>
    <property type="match status" value="3"/>
</dbReference>
<feature type="domain" description="CUB" evidence="12">
    <location>
        <begin position="332"/>
        <end position="405"/>
    </location>
</feature>
<feature type="domain" description="Peptidase M12A" evidence="14">
    <location>
        <begin position="1"/>
        <end position="61"/>
    </location>
</feature>
<gene>
    <name evidence="16" type="primary">LOC102803168</name>
</gene>
<dbReference type="InterPro" id="IPR000859">
    <property type="entry name" value="CUB_dom"/>
</dbReference>
<dbReference type="CDD" id="cd00054">
    <property type="entry name" value="EGF_CA"/>
    <property type="match status" value="1"/>
</dbReference>
<keyword evidence="7" id="KW-0865">Zymogen</keyword>
<evidence type="ECO:0000256" key="3">
    <source>
        <dbReference type="ARBA" id="ARBA00022737"/>
    </source>
</evidence>
<feature type="domain" description="CUB" evidence="12">
    <location>
        <begin position="177"/>
        <end position="289"/>
    </location>
</feature>
<feature type="binding site" evidence="10">
    <location>
        <position position="39"/>
    </location>
    <ligand>
        <name>Zn(2+)</name>
        <dbReference type="ChEBI" id="CHEBI:29105"/>
        <note>catalytic</note>
    </ligand>
</feature>
<evidence type="ECO:0000259" key="14">
    <source>
        <dbReference type="PROSITE" id="PS51864"/>
    </source>
</evidence>